<feature type="compositionally biased region" description="Basic and acidic residues" evidence="1">
    <location>
        <begin position="81"/>
        <end position="129"/>
    </location>
</feature>
<evidence type="ECO:0000313" key="3">
    <source>
        <dbReference type="Proteomes" id="UP000238375"/>
    </source>
</evidence>
<reference evidence="2 3" key="1">
    <citation type="submission" date="2018-03" db="EMBL/GenBank/DDBJ databases">
        <title>Genomic Encyclopedia of Archaeal and Bacterial Type Strains, Phase II (KMG-II): from individual species to whole genera.</title>
        <authorList>
            <person name="Goeker M."/>
        </authorList>
    </citation>
    <scope>NUCLEOTIDE SEQUENCE [LARGE SCALE GENOMIC DNA]</scope>
    <source>
        <strain evidence="2 3">DSM 28354</strain>
    </source>
</reference>
<evidence type="ECO:0000256" key="1">
    <source>
        <dbReference type="SAM" id="MobiDB-lite"/>
    </source>
</evidence>
<comment type="caution">
    <text evidence="2">The sequence shown here is derived from an EMBL/GenBank/DDBJ whole genome shotgun (WGS) entry which is preliminary data.</text>
</comment>
<feature type="compositionally biased region" description="Basic and acidic residues" evidence="1">
    <location>
        <begin position="14"/>
        <end position="44"/>
    </location>
</feature>
<dbReference type="AlphaFoldDB" id="A0A2T0TNA5"/>
<proteinExistence type="predicted"/>
<gene>
    <name evidence="2" type="ORF">CLV58_101165</name>
</gene>
<organism evidence="2 3">
    <name type="scientific">Spirosoma oryzae</name>
    <dbReference type="NCBI Taxonomy" id="1469603"/>
    <lineage>
        <taxon>Bacteria</taxon>
        <taxon>Pseudomonadati</taxon>
        <taxon>Bacteroidota</taxon>
        <taxon>Cytophagia</taxon>
        <taxon>Cytophagales</taxon>
        <taxon>Cytophagaceae</taxon>
        <taxon>Spirosoma</taxon>
    </lineage>
</organism>
<evidence type="ECO:0000313" key="2">
    <source>
        <dbReference type="EMBL" id="PRY47099.1"/>
    </source>
</evidence>
<keyword evidence="3" id="KW-1185">Reference proteome</keyword>
<accession>A0A2T0TNA5</accession>
<feature type="region of interest" description="Disordered" evidence="1">
    <location>
        <begin position="1"/>
        <end position="129"/>
    </location>
</feature>
<dbReference type="Proteomes" id="UP000238375">
    <property type="component" value="Unassembled WGS sequence"/>
</dbReference>
<dbReference type="EMBL" id="PVTE01000001">
    <property type="protein sequence ID" value="PRY47099.1"/>
    <property type="molecule type" value="Genomic_DNA"/>
</dbReference>
<protein>
    <submittedName>
        <fullName evidence="2">Uncharacterized protein</fullName>
    </submittedName>
</protein>
<feature type="compositionally biased region" description="Low complexity" evidence="1">
    <location>
        <begin position="47"/>
        <end position="60"/>
    </location>
</feature>
<sequence>MELTHLKAAAQLAEMHHKADPTNVGKKEAFDKAQAEYDQAKAEEPAEPISAETSASSTSQEDGKATETTGASELSIEDLEEMLKAKKAEKKAADDKAKADKKAADDQAKADKDKADKDAEETKKNETQS</sequence>
<dbReference type="RefSeq" id="WP_106135855.1">
    <property type="nucleotide sequence ID" value="NZ_PVTE01000001.1"/>
</dbReference>
<name>A0A2T0TNA5_9BACT</name>